<feature type="compositionally biased region" description="Basic and acidic residues" evidence="6">
    <location>
        <begin position="218"/>
        <end position="240"/>
    </location>
</feature>
<dbReference type="InterPro" id="IPR044216">
    <property type="entry name" value="WDL7"/>
</dbReference>
<feature type="compositionally biased region" description="Polar residues" evidence="6">
    <location>
        <begin position="541"/>
        <end position="554"/>
    </location>
</feature>
<dbReference type="PANTHER" id="PTHR47067:SF16">
    <property type="entry name" value="TPX2 (TARGETING PROTEIN FOR XKLP2) PROTEIN FAMILY"/>
    <property type="match status" value="1"/>
</dbReference>
<keyword evidence="4" id="KW-0493">Microtubule</keyword>
<evidence type="ECO:0000313" key="9">
    <source>
        <dbReference type="Proteomes" id="UP001187192"/>
    </source>
</evidence>
<evidence type="ECO:0000256" key="6">
    <source>
        <dbReference type="SAM" id="MobiDB-lite"/>
    </source>
</evidence>
<dbReference type="AlphaFoldDB" id="A0AA88D7T4"/>
<keyword evidence="5" id="KW-0206">Cytoskeleton</keyword>
<dbReference type="Pfam" id="PF06886">
    <property type="entry name" value="TPX2"/>
    <property type="match status" value="1"/>
</dbReference>
<evidence type="ECO:0000256" key="1">
    <source>
        <dbReference type="ARBA" id="ARBA00004245"/>
    </source>
</evidence>
<evidence type="ECO:0000256" key="3">
    <source>
        <dbReference type="ARBA" id="ARBA00022490"/>
    </source>
</evidence>
<dbReference type="EMBL" id="BTGU01000030">
    <property type="protein sequence ID" value="GMN49103.1"/>
    <property type="molecule type" value="Genomic_DNA"/>
</dbReference>
<feature type="domain" description="TPX2 C-terminal" evidence="7">
    <location>
        <begin position="406"/>
        <end position="465"/>
    </location>
</feature>
<sequence length="554" mass="61365">MGELPCLRRSFSQPSGGLREAKEVNSATLSLAFSWLFHSFSLNGFILLSRILSRGDPFRALGESVSFGRFLSDSLAWEKWSAFSHNRYLEEVEKFARPGSVAEKKAYFEAHYKKKAAERAAALLEATNVVTTSSVTEPPVTEDRKCNDSSVDSDMVKGESRVDEQQEIAVANNVTVFPVNSNSSVERVESNVSKLEGAVVVTQESIDLEDSNPVEIPKPFENDEKHNKIDSTKEENMFDSKEAAVEEIIASASKKRSSSSSSKSLSQNKASKTLLSPAKQTTRLQTAKGNNLASRSKNFMEDMINKKSAKSLHMSIHYSSNPGGESSKTPSPIIEKIKGLKNFTASLSVSKNSSASSQTKTKVFVNELKRPTLNLKSEDKSFYGRNSKSPNGKGSKPRTSIITSPFSLRSEERAAKRKEARLKPIVFYEKLEQKRKAEEAEKKQPQTRYQEVKKLRQSTGLKAKPNEDLCSGSELSTSHIKKIPLTRPRSPLLGRKATASKNSDATSRPSAQTENSKCIENKRSTNWSVTSRLHLQKNARENASPNIQSSALKR</sequence>
<feature type="region of interest" description="Disordered" evidence="6">
    <location>
        <begin position="434"/>
        <end position="554"/>
    </location>
</feature>
<feature type="region of interest" description="Disordered" evidence="6">
    <location>
        <begin position="134"/>
        <end position="154"/>
    </location>
</feature>
<accession>A0AA88D7T4</accession>
<gene>
    <name evidence="8" type="ORF">TIFTF001_018274</name>
</gene>
<keyword evidence="3" id="KW-0963">Cytoplasm</keyword>
<evidence type="ECO:0000259" key="7">
    <source>
        <dbReference type="Pfam" id="PF06886"/>
    </source>
</evidence>
<dbReference type="InterPro" id="IPR027329">
    <property type="entry name" value="TPX2_C"/>
</dbReference>
<comment type="caution">
    <text evidence="8">The sequence shown here is derived from an EMBL/GenBank/DDBJ whole genome shotgun (WGS) entry which is preliminary data.</text>
</comment>
<feature type="compositionally biased region" description="Polar residues" evidence="6">
    <location>
        <begin position="499"/>
        <end position="516"/>
    </location>
</feature>
<feature type="region of interest" description="Disordered" evidence="6">
    <location>
        <begin position="252"/>
        <end position="297"/>
    </location>
</feature>
<feature type="compositionally biased region" description="Polar residues" evidence="6">
    <location>
        <begin position="384"/>
        <end position="407"/>
    </location>
</feature>
<feature type="region of interest" description="Disordered" evidence="6">
    <location>
        <begin position="376"/>
        <end position="415"/>
    </location>
</feature>
<reference evidence="8" key="1">
    <citation type="submission" date="2023-07" db="EMBL/GenBank/DDBJ databases">
        <title>draft genome sequence of fig (Ficus carica).</title>
        <authorList>
            <person name="Takahashi T."/>
            <person name="Nishimura K."/>
        </authorList>
    </citation>
    <scope>NUCLEOTIDE SEQUENCE</scope>
</reference>
<dbReference type="PANTHER" id="PTHR47067">
    <property type="entry name" value="TPX2 (TARGETING PROTEIN FOR XKLP2) PROTEIN FAMILY-RELATED"/>
    <property type="match status" value="1"/>
</dbReference>
<feature type="compositionally biased region" description="Polar residues" evidence="6">
    <location>
        <begin position="524"/>
        <end position="533"/>
    </location>
</feature>
<proteinExistence type="inferred from homology"/>
<feature type="compositionally biased region" description="Polar residues" evidence="6">
    <location>
        <begin position="278"/>
        <end position="297"/>
    </location>
</feature>
<feature type="compositionally biased region" description="Low complexity" evidence="6">
    <location>
        <begin position="252"/>
        <end position="272"/>
    </location>
</feature>
<evidence type="ECO:0000256" key="5">
    <source>
        <dbReference type="ARBA" id="ARBA00023212"/>
    </source>
</evidence>
<dbReference type="GO" id="GO:0005874">
    <property type="term" value="C:microtubule"/>
    <property type="evidence" value="ECO:0007669"/>
    <property type="project" value="UniProtKB-KW"/>
</dbReference>
<feature type="region of interest" description="Disordered" evidence="6">
    <location>
        <begin position="210"/>
        <end position="240"/>
    </location>
</feature>
<dbReference type="Proteomes" id="UP001187192">
    <property type="component" value="Unassembled WGS sequence"/>
</dbReference>
<evidence type="ECO:0000256" key="4">
    <source>
        <dbReference type="ARBA" id="ARBA00022701"/>
    </source>
</evidence>
<keyword evidence="9" id="KW-1185">Reference proteome</keyword>
<name>A0AA88D7T4_FICCA</name>
<protein>
    <recommendedName>
        <fullName evidence="7">TPX2 C-terminal domain-containing protein</fullName>
    </recommendedName>
</protein>
<feature type="compositionally biased region" description="Basic and acidic residues" evidence="6">
    <location>
        <begin position="434"/>
        <end position="454"/>
    </location>
</feature>
<organism evidence="8 9">
    <name type="scientific">Ficus carica</name>
    <name type="common">Common fig</name>
    <dbReference type="NCBI Taxonomy" id="3494"/>
    <lineage>
        <taxon>Eukaryota</taxon>
        <taxon>Viridiplantae</taxon>
        <taxon>Streptophyta</taxon>
        <taxon>Embryophyta</taxon>
        <taxon>Tracheophyta</taxon>
        <taxon>Spermatophyta</taxon>
        <taxon>Magnoliopsida</taxon>
        <taxon>eudicotyledons</taxon>
        <taxon>Gunneridae</taxon>
        <taxon>Pentapetalae</taxon>
        <taxon>rosids</taxon>
        <taxon>fabids</taxon>
        <taxon>Rosales</taxon>
        <taxon>Moraceae</taxon>
        <taxon>Ficeae</taxon>
        <taxon>Ficus</taxon>
    </lineage>
</organism>
<comment type="subcellular location">
    <subcellularLocation>
        <location evidence="1">Cytoplasm</location>
        <location evidence="1">Cytoskeleton</location>
    </subcellularLocation>
</comment>
<evidence type="ECO:0000313" key="8">
    <source>
        <dbReference type="EMBL" id="GMN49103.1"/>
    </source>
</evidence>
<evidence type="ECO:0000256" key="2">
    <source>
        <dbReference type="ARBA" id="ARBA00005885"/>
    </source>
</evidence>
<comment type="similarity">
    <text evidence="2">Belongs to the TPX2 family.</text>
</comment>